<keyword evidence="2" id="KW-1185">Reference proteome</keyword>
<dbReference type="SUPFAM" id="SSF51219">
    <property type="entry name" value="TRAP-like"/>
    <property type="match status" value="1"/>
</dbReference>
<gene>
    <name evidence="1" type="ORF">EV146_102377</name>
</gene>
<accession>A0A4R2BJQ2</accession>
<sequence length="262" mass="27759">MNNHEIDYEIFGDDMQFVQVELDPGETVIAEAGSLMMMDDGIQMETVFGDGSSSGGGLMGKLLGAGKRVLTGESLFMTMFTNERSGKKHVSFASPYPGKIIPMDLSEQGGKIICQKDAFLAAAKGVSVGIEFQRKLGAGFFGGEGFIMQKLEGDGMAFVHAGGTIIKKTLSPGEIIRIDTGCLVAMTRDVDYNIEMVRGVKTALFGGEGLFFATLRGPGSVWIQSLPFSRLASRVFAAMPQNGGSKGEGGLGGLFDIIGGDR</sequence>
<dbReference type="Proteomes" id="UP000295689">
    <property type="component" value="Unassembled WGS sequence"/>
</dbReference>
<dbReference type="Pfam" id="PF01987">
    <property type="entry name" value="AIM24"/>
    <property type="match status" value="1"/>
</dbReference>
<evidence type="ECO:0000313" key="1">
    <source>
        <dbReference type="EMBL" id="TCN27427.1"/>
    </source>
</evidence>
<dbReference type="InterPro" id="IPR002838">
    <property type="entry name" value="AIM24"/>
</dbReference>
<dbReference type="PANTHER" id="PTHR43657:SF1">
    <property type="entry name" value="ALTERED INHERITANCE OF MITOCHONDRIA PROTEIN 24, MITOCHONDRIAL"/>
    <property type="match status" value="1"/>
</dbReference>
<comment type="caution">
    <text evidence="1">The sequence shown here is derived from an EMBL/GenBank/DDBJ whole genome shotgun (WGS) entry which is preliminary data.</text>
</comment>
<protein>
    <submittedName>
        <fullName evidence="1">Uncharacterized protein (TIGR00266 family)</fullName>
    </submittedName>
</protein>
<name>A0A4R2BJQ2_9BACI</name>
<dbReference type="InterPro" id="IPR016031">
    <property type="entry name" value="Trp_RNA-bd_attenuator-like_dom"/>
</dbReference>
<organism evidence="1 2">
    <name type="scientific">Mesobacillus foraminis</name>
    <dbReference type="NCBI Taxonomy" id="279826"/>
    <lineage>
        <taxon>Bacteria</taxon>
        <taxon>Bacillati</taxon>
        <taxon>Bacillota</taxon>
        <taxon>Bacilli</taxon>
        <taxon>Bacillales</taxon>
        <taxon>Bacillaceae</taxon>
        <taxon>Mesobacillus</taxon>
    </lineage>
</organism>
<dbReference type="PANTHER" id="PTHR43657">
    <property type="entry name" value="TRYPTOPHAN RNA-BINDING ATTENUATOR PROTEIN-LIKE PROTEIN"/>
    <property type="match status" value="1"/>
</dbReference>
<dbReference type="RefSeq" id="WP_132002291.1">
    <property type="nucleotide sequence ID" value="NZ_JABUHM010000001.1"/>
</dbReference>
<evidence type="ECO:0000313" key="2">
    <source>
        <dbReference type="Proteomes" id="UP000295689"/>
    </source>
</evidence>
<proteinExistence type="predicted"/>
<reference evidence="1 2" key="1">
    <citation type="journal article" date="2015" name="Stand. Genomic Sci.">
        <title>Genomic Encyclopedia of Bacterial and Archaeal Type Strains, Phase III: the genomes of soil and plant-associated and newly described type strains.</title>
        <authorList>
            <person name="Whitman W.B."/>
            <person name="Woyke T."/>
            <person name="Klenk H.P."/>
            <person name="Zhou Y."/>
            <person name="Lilburn T.G."/>
            <person name="Beck B.J."/>
            <person name="De Vos P."/>
            <person name="Vandamme P."/>
            <person name="Eisen J.A."/>
            <person name="Garrity G."/>
            <person name="Hugenholtz P."/>
            <person name="Kyrpides N.C."/>
        </authorList>
    </citation>
    <scope>NUCLEOTIDE SEQUENCE [LARGE SCALE GENOMIC DNA]</scope>
    <source>
        <strain evidence="1 2">CV53</strain>
    </source>
</reference>
<dbReference type="AlphaFoldDB" id="A0A4R2BJQ2"/>
<dbReference type="NCBIfam" id="TIGR00266">
    <property type="entry name" value="TIGR00266 family protein"/>
    <property type="match status" value="1"/>
</dbReference>
<dbReference type="Gene3D" id="3.60.160.10">
    <property type="entry name" value="Mitochondrial biogenesis AIM24"/>
    <property type="match status" value="1"/>
</dbReference>
<dbReference type="EMBL" id="SLVV01000002">
    <property type="protein sequence ID" value="TCN27427.1"/>
    <property type="molecule type" value="Genomic_DNA"/>
</dbReference>
<dbReference type="InterPro" id="IPR036983">
    <property type="entry name" value="AIM24_sf"/>
</dbReference>